<organism evidence="3 4">
    <name type="scientific">Coemansia pectinata</name>
    <dbReference type="NCBI Taxonomy" id="1052879"/>
    <lineage>
        <taxon>Eukaryota</taxon>
        <taxon>Fungi</taxon>
        <taxon>Fungi incertae sedis</taxon>
        <taxon>Zoopagomycota</taxon>
        <taxon>Kickxellomycotina</taxon>
        <taxon>Kickxellomycetes</taxon>
        <taxon>Kickxellales</taxon>
        <taxon>Kickxellaceae</taxon>
        <taxon>Coemansia</taxon>
    </lineage>
</organism>
<name>A0A9W8L666_9FUNG</name>
<accession>A0A9W8L666</accession>
<dbReference type="EMBL" id="JANBUH010001834">
    <property type="protein sequence ID" value="KAJ2742331.1"/>
    <property type="molecule type" value="Genomic_DNA"/>
</dbReference>
<keyword evidence="4" id="KW-1185">Reference proteome</keyword>
<gene>
    <name evidence="3" type="ORF">GGI19_006832</name>
</gene>
<evidence type="ECO:0000256" key="2">
    <source>
        <dbReference type="SAM" id="Phobius"/>
    </source>
</evidence>
<reference evidence="3" key="1">
    <citation type="submission" date="2022-07" db="EMBL/GenBank/DDBJ databases">
        <title>Phylogenomic reconstructions and comparative analyses of Kickxellomycotina fungi.</title>
        <authorList>
            <person name="Reynolds N.K."/>
            <person name="Stajich J.E."/>
            <person name="Barry K."/>
            <person name="Grigoriev I.V."/>
            <person name="Crous P."/>
            <person name="Smith M.E."/>
        </authorList>
    </citation>
    <scope>NUCLEOTIDE SEQUENCE</scope>
    <source>
        <strain evidence="3">BCRC 34297</strain>
    </source>
</reference>
<comment type="caution">
    <text evidence="3">The sequence shown here is derived from an EMBL/GenBank/DDBJ whole genome shotgun (WGS) entry which is preliminary data.</text>
</comment>
<feature type="compositionally biased region" description="Basic residues" evidence="1">
    <location>
        <begin position="328"/>
        <end position="337"/>
    </location>
</feature>
<proteinExistence type="predicted"/>
<sequence length="419" mass="46696">MTSFARRIERFNDKWTRRCRSNIFAAYILLGVLMVTIGYLALLSSLFTRLKLGRIYYNCFNGPEFIAQGVIAGMFNIIIYPAYVIIIWRYHDAYGIRNLMCVSCAMGIMLWGMILTWRLNRRWGNIFISTYVIYVAQMALVYTCYAVIPLVDSIRFSYAQRRRLASNLGEDVEHGSAHYDPDDLFQTTNDSAKRAFLDDMQHADKHGEVKRFAALCFCSELVSFLDVFQAFKNCVYQDMLASVSRPVSSAQAGNSADFGARSELQSTASTQSTNQSVPSMAARSMYNGGTARSSESRAAAVSARTSVVLGRKNLAQAIFNRDGLRSVLRPKRKRHNQTNRQEADESSQTGANLQSLTTGITKTMTQAFPDQGISGCTEFTESLREPLCALIDTFILPESPLALNVPGNIVSAARSYIGG</sequence>
<evidence type="ECO:0008006" key="5">
    <source>
        <dbReference type="Google" id="ProtNLM"/>
    </source>
</evidence>
<keyword evidence="2" id="KW-0472">Membrane</keyword>
<feature type="transmembrane region" description="Helical" evidence="2">
    <location>
        <begin position="99"/>
        <end position="119"/>
    </location>
</feature>
<evidence type="ECO:0000313" key="4">
    <source>
        <dbReference type="Proteomes" id="UP001140011"/>
    </source>
</evidence>
<feature type="non-terminal residue" evidence="3">
    <location>
        <position position="419"/>
    </location>
</feature>
<keyword evidence="2" id="KW-0812">Transmembrane</keyword>
<feature type="transmembrane region" description="Helical" evidence="2">
    <location>
        <begin position="65"/>
        <end position="87"/>
    </location>
</feature>
<protein>
    <recommendedName>
        <fullName evidence="5">RGS domain-containing protein</fullName>
    </recommendedName>
</protein>
<dbReference type="AlphaFoldDB" id="A0A9W8L666"/>
<feature type="transmembrane region" description="Helical" evidence="2">
    <location>
        <begin position="21"/>
        <end position="45"/>
    </location>
</feature>
<dbReference type="OrthoDB" id="196547at2759"/>
<keyword evidence="2" id="KW-1133">Transmembrane helix</keyword>
<dbReference type="Proteomes" id="UP001140011">
    <property type="component" value="Unassembled WGS sequence"/>
</dbReference>
<feature type="region of interest" description="Disordered" evidence="1">
    <location>
        <begin position="326"/>
        <end position="352"/>
    </location>
</feature>
<evidence type="ECO:0000313" key="3">
    <source>
        <dbReference type="EMBL" id="KAJ2742331.1"/>
    </source>
</evidence>
<evidence type="ECO:0000256" key="1">
    <source>
        <dbReference type="SAM" id="MobiDB-lite"/>
    </source>
</evidence>
<feature type="transmembrane region" description="Helical" evidence="2">
    <location>
        <begin position="131"/>
        <end position="151"/>
    </location>
</feature>